<proteinExistence type="predicted"/>
<dbReference type="AlphaFoldDB" id="A0A7J3ZLL4"/>
<reference evidence="1" key="1">
    <citation type="journal article" date="2020" name="mSystems">
        <title>Genome- and Community-Level Interaction Insights into Carbon Utilization and Element Cycling Functions of Hydrothermarchaeota in Hydrothermal Sediment.</title>
        <authorList>
            <person name="Zhou Z."/>
            <person name="Liu Y."/>
            <person name="Xu W."/>
            <person name="Pan J."/>
            <person name="Luo Z.H."/>
            <person name="Li M."/>
        </authorList>
    </citation>
    <scope>NUCLEOTIDE SEQUENCE [LARGE SCALE GENOMIC DNA]</scope>
    <source>
        <strain evidence="1">SpSt-1116</strain>
    </source>
</reference>
<organism evidence="1">
    <name type="scientific">Fervidicoccus fontis</name>
    <dbReference type="NCBI Taxonomy" id="683846"/>
    <lineage>
        <taxon>Archaea</taxon>
        <taxon>Thermoproteota</taxon>
        <taxon>Thermoprotei</taxon>
        <taxon>Fervidicoccales</taxon>
        <taxon>Fervidicoccaceae</taxon>
        <taxon>Fervidicoccus</taxon>
    </lineage>
</organism>
<gene>
    <name evidence="1" type="ORF">ENM78_05650</name>
</gene>
<comment type="caution">
    <text evidence="1">The sequence shown here is derived from an EMBL/GenBank/DDBJ whole genome shotgun (WGS) entry which is preliminary data.</text>
</comment>
<evidence type="ECO:0008006" key="2">
    <source>
        <dbReference type="Google" id="ProtNLM"/>
    </source>
</evidence>
<evidence type="ECO:0000313" key="1">
    <source>
        <dbReference type="EMBL" id="HHQ80914.1"/>
    </source>
</evidence>
<name>A0A7J3ZLL4_9CREN</name>
<sequence>MGCWYFEQSTIRGWLGSSEYRTAGAFFERDHQDAETGDAKGYSARIKRITESQKVVEKHNTYEADVIQIVAAKHIKASGFYTTDKKLSGIASKEGVKVVHDIDIQA</sequence>
<dbReference type="EMBL" id="DRZC01000077">
    <property type="protein sequence ID" value="HHQ80914.1"/>
    <property type="molecule type" value="Genomic_DNA"/>
</dbReference>
<protein>
    <recommendedName>
        <fullName evidence="2">PIN domain-containing protein</fullName>
    </recommendedName>
</protein>
<accession>A0A7J3ZLL4</accession>